<dbReference type="PANTHER" id="PTHR36934:SF1">
    <property type="entry name" value="THIOESTERASE DOMAIN-CONTAINING PROTEIN"/>
    <property type="match status" value="1"/>
</dbReference>
<dbReference type="SUPFAM" id="SSF54637">
    <property type="entry name" value="Thioesterase/thiol ester dehydrase-isomerase"/>
    <property type="match status" value="1"/>
</dbReference>
<feature type="binding site" evidence="2">
    <location>
        <position position="60"/>
    </location>
    <ligand>
        <name>substrate</name>
    </ligand>
</feature>
<dbReference type="AlphaFoldDB" id="A0A3E3IVI7"/>
<comment type="caution">
    <text evidence="5">The sequence shown here is derived from an EMBL/GenBank/DDBJ whole genome shotgun (WGS) entry which is preliminary data.</text>
</comment>
<accession>A0A3E3IVI7</accession>
<dbReference type="PIRSF" id="PIRSF014972">
    <property type="entry name" value="FlK"/>
    <property type="match status" value="1"/>
</dbReference>
<dbReference type="Proteomes" id="UP000260812">
    <property type="component" value="Unassembled WGS sequence"/>
</dbReference>
<sequence>MLEAGTEGYQELVVTMEDTALAAGSGGLRVLATPVMCALMEKACWKSAAGLLGEGEDTVGISLSVRHVAATPVGMKVWCKSCLTQVEGRKLTFHVEAYDEAGLIGTGEHERVLIQAQRFQEKADAKRKPEKGKE</sequence>
<dbReference type="PANTHER" id="PTHR36934">
    <property type="entry name" value="BLR0278 PROTEIN"/>
    <property type="match status" value="1"/>
</dbReference>
<feature type="active site" evidence="1">
    <location>
        <position position="67"/>
    </location>
</feature>
<evidence type="ECO:0000313" key="6">
    <source>
        <dbReference type="Proteomes" id="UP000260812"/>
    </source>
</evidence>
<feature type="active site" evidence="1">
    <location>
        <position position="33"/>
    </location>
</feature>
<keyword evidence="6" id="KW-1185">Reference proteome</keyword>
<evidence type="ECO:0000256" key="1">
    <source>
        <dbReference type="PIRSR" id="PIRSR014972-1"/>
    </source>
</evidence>
<feature type="binding site" evidence="2">
    <location>
        <position position="111"/>
    </location>
    <ligand>
        <name>substrate</name>
    </ligand>
</feature>
<evidence type="ECO:0000313" key="5">
    <source>
        <dbReference type="EMBL" id="RGE71043.1"/>
    </source>
</evidence>
<proteinExistence type="predicted"/>
<dbReference type="Gene3D" id="3.10.129.10">
    <property type="entry name" value="Hotdog Thioesterase"/>
    <property type="match status" value="1"/>
</dbReference>
<evidence type="ECO:0000259" key="3">
    <source>
        <dbReference type="Pfam" id="PF22636"/>
    </source>
</evidence>
<dbReference type="InterPro" id="IPR054485">
    <property type="entry name" value="FlK-like_dom"/>
</dbReference>
<feature type="active site" evidence="1">
    <location>
        <position position="41"/>
    </location>
</feature>
<dbReference type="EMBL" id="QVLU01000012">
    <property type="protein sequence ID" value="RGE71043.1"/>
    <property type="molecule type" value="Genomic_DNA"/>
</dbReference>
<dbReference type="OrthoDB" id="6902891at2"/>
<name>A0A3E3IVI7_9FIRM</name>
<dbReference type="InterPro" id="IPR029069">
    <property type="entry name" value="HotDog_dom_sf"/>
</dbReference>
<dbReference type="EMBL" id="QVLV01000012">
    <property type="protein sequence ID" value="RGE58274.1"/>
    <property type="molecule type" value="Genomic_DNA"/>
</dbReference>
<evidence type="ECO:0000313" key="7">
    <source>
        <dbReference type="Proteomes" id="UP000261166"/>
    </source>
</evidence>
<evidence type="ECO:0000313" key="4">
    <source>
        <dbReference type="EMBL" id="RGE58274.1"/>
    </source>
</evidence>
<dbReference type="InterPro" id="IPR025540">
    <property type="entry name" value="FlK"/>
</dbReference>
<protein>
    <submittedName>
        <fullName evidence="5">Thioesterase</fullName>
    </submittedName>
</protein>
<gene>
    <name evidence="5" type="ORF">DWY69_14445</name>
    <name evidence="4" type="ORF">DXC51_17435</name>
</gene>
<reference evidence="5 7" key="1">
    <citation type="submission" date="2018-08" db="EMBL/GenBank/DDBJ databases">
        <title>A genome reference for cultivated species of the human gut microbiota.</title>
        <authorList>
            <person name="Zou Y."/>
            <person name="Xue W."/>
            <person name="Luo G."/>
        </authorList>
    </citation>
    <scope>NUCLEOTIDE SEQUENCE [LARGE SCALE GENOMIC DNA]</scope>
    <source>
        <strain evidence="5 7">AF26-4BH</strain>
        <strain evidence="4">TF05-5AC</strain>
    </source>
</reference>
<dbReference type="Pfam" id="PF22636">
    <property type="entry name" value="FlK"/>
    <property type="match status" value="1"/>
</dbReference>
<dbReference type="Proteomes" id="UP000261166">
    <property type="component" value="Unassembled WGS sequence"/>
</dbReference>
<feature type="domain" description="Fluoroacetyl-CoA-specific thioesterase-like" evidence="3">
    <location>
        <begin position="14"/>
        <end position="116"/>
    </location>
</feature>
<organism evidence="5 7">
    <name type="scientific">Eisenbergiella massiliensis</name>
    <dbReference type="NCBI Taxonomy" id="1720294"/>
    <lineage>
        <taxon>Bacteria</taxon>
        <taxon>Bacillati</taxon>
        <taxon>Bacillota</taxon>
        <taxon>Clostridia</taxon>
        <taxon>Lachnospirales</taxon>
        <taxon>Lachnospiraceae</taxon>
        <taxon>Eisenbergiella</taxon>
    </lineage>
</organism>
<dbReference type="RefSeq" id="WP_025491022.1">
    <property type="nucleotide sequence ID" value="NZ_CALBAU010000423.1"/>
</dbReference>
<feature type="binding site" evidence="2">
    <location>
        <position position="60"/>
    </location>
    <ligand>
        <name>CoA</name>
        <dbReference type="ChEBI" id="CHEBI:57287"/>
    </ligand>
</feature>
<evidence type="ECO:0000256" key="2">
    <source>
        <dbReference type="PIRSR" id="PIRSR014972-2"/>
    </source>
</evidence>